<name>A0A1Q2M370_9GAMM</name>
<dbReference type="AlphaFoldDB" id="A0A1Q2M370"/>
<feature type="chain" id="PRO_5012365665" description="Secreted protein" evidence="2">
    <location>
        <begin position="22"/>
        <end position="163"/>
    </location>
</feature>
<feature type="region of interest" description="Disordered" evidence="1">
    <location>
        <begin position="23"/>
        <end position="86"/>
    </location>
</feature>
<accession>A0A1Q2M370</accession>
<evidence type="ECO:0008006" key="5">
    <source>
        <dbReference type="Google" id="ProtNLM"/>
    </source>
</evidence>
<proteinExistence type="predicted"/>
<feature type="compositionally biased region" description="Low complexity" evidence="1">
    <location>
        <begin position="57"/>
        <end position="77"/>
    </location>
</feature>
<dbReference type="RefSeq" id="WP_077401799.1">
    <property type="nucleotide sequence ID" value="NZ_CP019650.1"/>
</dbReference>
<keyword evidence="4" id="KW-1185">Reference proteome</keyword>
<feature type="compositionally biased region" description="Low complexity" evidence="1">
    <location>
        <begin position="37"/>
        <end position="49"/>
    </location>
</feature>
<organism evidence="3 4">
    <name type="scientific">Microbulbifer agarilyticus</name>
    <dbReference type="NCBI Taxonomy" id="260552"/>
    <lineage>
        <taxon>Bacteria</taxon>
        <taxon>Pseudomonadati</taxon>
        <taxon>Pseudomonadota</taxon>
        <taxon>Gammaproteobacteria</taxon>
        <taxon>Cellvibrionales</taxon>
        <taxon>Microbulbiferaceae</taxon>
        <taxon>Microbulbifer</taxon>
    </lineage>
</organism>
<evidence type="ECO:0000256" key="2">
    <source>
        <dbReference type="SAM" id="SignalP"/>
    </source>
</evidence>
<evidence type="ECO:0000313" key="3">
    <source>
        <dbReference type="EMBL" id="AQQ67120.1"/>
    </source>
</evidence>
<dbReference type="EMBL" id="CP019650">
    <property type="protein sequence ID" value="AQQ67120.1"/>
    <property type="molecule type" value="Genomic_DNA"/>
</dbReference>
<evidence type="ECO:0000313" key="4">
    <source>
        <dbReference type="Proteomes" id="UP000188219"/>
    </source>
</evidence>
<dbReference type="STRING" id="260552.Mag101_05275"/>
<evidence type="ECO:0000256" key="1">
    <source>
        <dbReference type="SAM" id="MobiDB-lite"/>
    </source>
</evidence>
<dbReference type="Proteomes" id="UP000188219">
    <property type="component" value="Chromosome"/>
</dbReference>
<reference evidence="3" key="1">
    <citation type="submission" date="2017-02" db="EMBL/GenBank/DDBJ databases">
        <title>Genome of Microbulbifer agarilyticus GP101.</title>
        <authorList>
            <person name="Jung J."/>
            <person name="Bae S.S."/>
            <person name="Baek K."/>
        </authorList>
    </citation>
    <scope>NUCLEOTIDE SEQUENCE [LARGE SCALE GENOMIC DNA]</scope>
    <source>
        <strain evidence="3">GP101</strain>
    </source>
</reference>
<sequence length="163" mass="17255">MTRKLLLTALATTLAASVALHGCSRKSDTNDPDTAPTTEAEVVEEVTVTQPDPNTQTTTGDAASSTAGTGDASSTDSPESPNSEGQLICNAKWFEWVNGEVMKTQGLAIAEHYPTGLPEVGSKEWFTAMEKLTGGDKMDGAHGPDGGSDEWCFMMQQRLSNND</sequence>
<protein>
    <recommendedName>
        <fullName evidence="5">Secreted protein</fullName>
    </recommendedName>
</protein>
<dbReference type="OrthoDB" id="5738570at2"/>
<keyword evidence="2" id="KW-0732">Signal</keyword>
<gene>
    <name evidence="3" type="ORF">Mag101_05275</name>
</gene>
<dbReference type="KEGG" id="maga:Mag101_05275"/>
<feature type="signal peptide" evidence="2">
    <location>
        <begin position="1"/>
        <end position="21"/>
    </location>
</feature>